<dbReference type="Gene3D" id="3.30.1490.300">
    <property type="match status" value="1"/>
</dbReference>
<dbReference type="RefSeq" id="WP_353439622.1">
    <property type="nucleotide sequence ID" value="NZ_CP099959.1"/>
</dbReference>
<protein>
    <submittedName>
        <fullName evidence="3">Pilus assembly protein PilM</fullName>
    </submittedName>
</protein>
<dbReference type="PANTHER" id="PTHR32432">
    <property type="entry name" value="CELL DIVISION PROTEIN FTSA-RELATED"/>
    <property type="match status" value="1"/>
</dbReference>
<evidence type="ECO:0000256" key="1">
    <source>
        <dbReference type="SAM" id="Coils"/>
    </source>
</evidence>
<proteinExistence type="predicted"/>
<gene>
    <name evidence="3" type="primary">pilM</name>
    <name evidence="3" type="ORF">NKE59_03645</name>
</gene>
<organism evidence="3">
    <name type="scientific">Polynucleobacter sp. UK-FUSCHL-C3</name>
    <dbReference type="NCBI Taxonomy" id="2955208"/>
    <lineage>
        <taxon>Bacteria</taxon>
        <taxon>Pseudomonadati</taxon>
        <taxon>Pseudomonadota</taxon>
        <taxon>Betaproteobacteria</taxon>
        <taxon>Burkholderiales</taxon>
        <taxon>Burkholderiaceae</taxon>
        <taxon>Polynucleobacter</taxon>
    </lineage>
</organism>
<feature type="transmembrane region" description="Helical" evidence="2">
    <location>
        <begin position="383"/>
        <end position="407"/>
    </location>
</feature>
<reference evidence="3" key="1">
    <citation type="submission" date="2022-06" db="EMBL/GenBank/DDBJ databases">
        <title>New Polynucleobacter species.</title>
        <authorList>
            <person name="Hahn M.W."/>
        </authorList>
    </citation>
    <scope>NUCLEOTIDE SEQUENCE</scope>
    <source>
        <strain evidence="3">UK-FUSCHL-C3</strain>
    </source>
</reference>
<accession>A0AAU8A471</accession>
<keyword evidence="1" id="KW-0175">Coiled coil</keyword>
<dbReference type="PANTHER" id="PTHR32432:SF3">
    <property type="entry name" value="ETHANOLAMINE UTILIZATION PROTEIN EUTJ"/>
    <property type="match status" value="1"/>
</dbReference>
<keyword evidence="2" id="KW-1133">Transmembrane helix</keyword>
<dbReference type="EMBL" id="CP099959">
    <property type="protein sequence ID" value="XCC58395.1"/>
    <property type="molecule type" value="Genomic_DNA"/>
</dbReference>
<sequence length="527" mass="59457">MMDFNNGLIAKFKEKFSKKAADQIPVLGIDFSHHYVRISQLDKSGESWVLSKFASRAIESSIKDTEALEIEQVRVIQQLLKENKFNTDKCAVSLPITAAIVKVVKIPLLKDFELKQAVENGSLWESTIQLPSELSEYSVFWQVVSKNEAKNEMSILFVASKKSEIDNTVELLSRAGLDALVVDVRCFALRNILRTRGEQAPNQLNAFLELSGDENYLVIVDGNLPFIYDIFLSEDDNQLIQLGQFDNLDYVFTRLSDQIRAAIQSFFIQSGRNTINVIEFASSLSNADLVLTKIKQAMPDFKIEILDPIKTILVPENLKANIQADKNKSSKAVSIGLASRRLDVFGYYKFVTAVSNINLLPNREERLDQQKRKVVISDSAKKIGILFSAIGIFVFTLSVVFSFMFSYSDKVTELTKKYQELEQKKTLVDTQLTNMQSFINQRAARNERILGLRFLNGLPRSVMVKELKLNYETPSVLILMAKDASQFSNVVALLNKHPDISAAKLEGIELESGKRDQQLGKIVMVLK</sequence>
<evidence type="ECO:0000313" key="3">
    <source>
        <dbReference type="EMBL" id="XCC58395.1"/>
    </source>
</evidence>
<keyword evidence="2" id="KW-0812">Transmembrane</keyword>
<dbReference type="InterPro" id="IPR005883">
    <property type="entry name" value="PilM"/>
</dbReference>
<dbReference type="Pfam" id="PF11104">
    <property type="entry name" value="PilM_2"/>
    <property type="match status" value="1"/>
</dbReference>
<keyword evidence="2" id="KW-0472">Membrane</keyword>
<dbReference type="AlphaFoldDB" id="A0AAU8A471"/>
<evidence type="ECO:0000256" key="2">
    <source>
        <dbReference type="SAM" id="Phobius"/>
    </source>
</evidence>
<dbReference type="Gene3D" id="3.30.420.40">
    <property type="match status" value="2"/>
</dbReference>
<feature type="coiled-coil region" evidence="1">
    <location>
        <begin position="404"/>
        <end position="431"/>
    </location>
</feature>
<name>A0AAU8A471_9BURK</name>
<dbReference type="InterPro" id="IPR050696">
    <property type="entry name" value="FtsA/MreB"/>
</dbReference>